<evidence type="ECO:0000313" key="3">
    <source>
        <dbReference type="Proteomes" id="UP000294257"/>
    </source>
</evidence>
<dbReference type="RefSeq" id="WP_130348061.1">
    <property type="nucleotide sequence ID" value="NZ_SGWQ01000013.1"/>
</dbReference>
<feature type="domain" description="N-acetyltransferase" evidence="1">
    <location>
        <begin position="107"/>
        <end position="251"/>
    </location>
</feature>
<protein>
    <submittedName>
        <fullName evidence="2">Acetyltransferase (GNAT) family protein</fullName>
    </submittedName>
</protein>
<keyword evidence="2" id="KW-0808">Transferase</keyword>
<dbReference type="Pfam" id="PF00583">
    <property type="entry name" value="Acetyltransf_1"/>
    <property type="match status" value="1"/>
</dbReference>
<proteinExistence type="predicted"/>
<dbReference type="GO" id="GO:0016747">
    <property type="term" value="F:acyltransferase activity, transferring groups other than amino-acyl groups"/>
    <property type="evidence" value="ECO:0007669"/>
    <property type="project" value="InterPro"/>
</dbReference>
<dbReference type="Gene3D" id="3.40.630.30">
    <property type="match status" value="1"/>
</dbReference>
<comment type="caution">
    <text evidence="2">The sequence shown here is derived from an EMBL/GenBank/DDBJ whole genome shotgun (WGS) entry which is preliminary data.</text>
</comment>
<dbReference type="PROSITE" id="PS51186">
    <property type="entry name" value="GNAT"/>
    <property type="match status" value="1"/>
</dbReference>
<keyword evidence="3" id="KW-1185">Reference proteome</keyword>
<name>A0A4V2ERK3_9PSEU</name>
<dbReference type="InterPro" id="IPR016181">
    <property type="entry name" value="Acyl_CoA_acyltransferase"/>
</dbReference>
<dbReference type="Proteomes" id="UP000294257">
    <property type="component" value="Unassembled WGS sequence"/>
</dbReference>
<accession>A0A4V2ERK3</accession>
<reference evidence="2 3" key="1">
    <citation type="submission" date="2019-02" db="EMBL/GenBank/DDBJ databases">
        <title>Genomic Encyclopedia of Type Strains, Phase IV (KMG-IV): sequencing the most valuable type-strain genomes for metagenomic binning, comparative biology and taxonomic classification.</title>
        <authorList>
            <person name="Goeker M."/>
        </authorList>
    </citation>
    <scope>NUCLEOTIDE SEQUENCE [LARGE SCALE GENOMIC DNA]</scope>
    <source>
        <strain evidence="2 3">DSM 101727</strain>
    </source>
</reference>
<sequence>MPDSLDAVVRIAAAQLIGVGKDRDVVPAGPFTGLLVRDRPAFLSYAVAASPGAPVDGDVTESLATLTAAFSPAPVRFELIDEASPGAVDVLTSAGARVVGRYPLLTLDVAEMVEPVVPQGVDVHRATTKQHAIDGQTVVNAAYGATMDENPDAPGDPVDGGCVLATVDGRPAATAFWTPVVDGVTEVAGVGTVPEFRNRGLGTLVSAHAVREAATAGATLVWLTPGDDGADRIYRRIGFSPTANAVHLESN</sequence>
<gene>
    <name evidence="2" type="ORF">EV193_11393</name>
</gene>
<evidence type="ECO:0000259" key="1">
    <source>
        <dbReference type="PROSITE" id="PS51186"/>
    </source>
</evidence>
<dbReference type="AlphaFoldDB" id="A0A4V2ERK3"/>
<dbReference type="CDD" id="cd04301">
    <property type="entry name" value="NAT_SF"/>
    <property type="match status" value="1"/>
</dbReference>
<evidence type="ECO:0000313" key="2">
    <source>
        <dbReference type="EMBL" id="RZS32249.1"/>
    </source>
</evidence>
<dbReference type="EMBL" id="SGWQ01000013">
    <property type="protein sequence ID" value="RZS32249.1"/>
    <property type="molecule type" value="Genomic_DNA"/>
</dbReference>
<dbReference type="InterPro" id="IPR000182">
    <property type="entry name" value="GNAT_dom"/>
</dbReference>
<organism evidence="2 3">
    <name type="scientific">Herbihabitans rhizosphaerae</name>
    <dbReference type="NCBI Taxonomy" id="1872711"/>
    <lineage>
        <taxon>Bacteria</taxon>
        <taxon>Bacillati</taxon>
        <taxon>Actinomycetota</taxon>
        <taxon>Actinomycetes</taxon>
        <taxon>Pseudonocardiales</taxon>
        <taxon>Pseudonocardiaceae</taxon>
        <taxon>Herbihabitans</taxon>
    </lineage>
</organism>
<dbReference type="SUPFAM" id="SSF55729">
    <property type="entry name" value="Acyl-CoA N-acyltransferases (Nat)"/>
    <property type="match status" value="1"/>
</dbReference>
<dbReference type="OrthoDB" id="3814600at2"/>